<dbReference type="GO" id="GO:0004519">
    <property type="term" value="F:endonuclease activity"/>
    <property type="evidence" value="ECO:0007669"/>
    <property type="project" value="UniProtKB-KW"/>
</dbReference>
<keyword evidence="1" id="KW-0812">Transmembrane</keyword>
<organism evidence="3 4">
    <name type="scientific">Muricoccus vinaceus</name>
    <dbReference type="NCBI Taxonomy" id="424704"/>
    <lineage>
        <taxon>Bacteria</taxon>
        <taxon>Pseudomonadati</taxon>
        <taxon>Pseudomonadota</taxon>
        <taxon>Alphaproteobacteria</taxon>
        <taxon>Acetobacterales</taxon>
        <taxon>Roseomonadaceae</taxon>
        <taxon>Muricoccus</taxon>
    </lineage>
</organism>
<dbReference type="PANTHER" id="PTHR30015">
    <property type="entry name" value="MRR RESTRICTION SYSTEM PROTEIN"/>
    <property type="match status" value="1"/>
</dbReference>
<dbReference type="Proteomes" id="UP001589789">
    <property type="component" value="Unassembled WGS sequence"/>
</dbReference>
<sequence length="304" mass="32706">MSMTDERQVPPDLGANKALTIGQAFAGMSVAAAIAALVYWLWYEDMANWGAVVFWTIAAAAVVGPWLNTSQAYMDWAASERRKTSAAKLEKKAAASEEKRRLADVDAHVKRVRELVLNKLPELRRARSAAVGKWGELDLAKWEAEKSDFSRAILMPALGAAYFRIVERVPVLIDEAMATPEFGDPLTMTGIDYEEFCAAALRDAGWLVTGTKVTGDQGVDLVATLGAWRVAIQCKRYSGSVPNSAVQEVEAGAAFYGANAKVVVSTGAYTAAARSLASATGTLLLNYEQLPTLEMLLVEAKGAP</sequence>
<dbReference type="InterPro" id="IPR011856">
    <property type="entry name" value="tRNA_endonuc-like_dom_sf"/>
</dbReference>
<keyword evidence="4" id="KW-1185">Reference proteome</keyword>
<comment type="caution">
    <text evidence="3">The sequence shown here is derived from an EMBL/GenBank/DDBJ whole genome shotgun (WGS) entry which is preliminary data.</text>
</comment>
<dbReference type="SUPFAM" id="SSF52980">
    <property type="entry name" value="Restriction endonuclease-like"/>
    <property type="match status" value="1"/>
</dbReference>
<dbReference type="Pfam" id="PF04471">
    <property type="entry name" value="Mrr_cat"/>
    <property type="match status" value="1"/>
</dbReference>
<keyword evidence="3" id="KW-0540">Nuclease</keyword>
<keyword evidence="3" id="KW-0255">Endonuclease</keyword>
<reference evidence="3 4" key="1">
    <citation type="submission" date="2024-09" db="EMBL/GenBank/DDBJ databases">
        <authorList>
            <person name="Sun Q."/>
            <person name="Mori K."/>
        </authorList>
    </citation>
    <scope>NUCLEOTIDE SEQUENCE [LARGE SCALE GENOMIC DNA]</scope>
    <source>
        <strain evidence="3 4">CCM 7468</strain>
    </source>
</reference>
<feature type="transmembrane region" description="Helical" evidence="1">
    <location>
        <begin position="21"/>
        <end position="43"/>
    </location>
</feature>
<protein>
    <submittedName>
        <fullName evidence="3">Restriction endonuclease</fullName>
    </submittedName>
</protein>
<keyword evidence="3" id="KW-0378">Hydrolase</keyword>
<accession>A0ABV6J088</accession>
<dbReference type="InterPro" id="IPR007560">
    <property type="entry name" value="Restrct_endonuc_IV_Mrr"/>
</dbReference>
<dbReference type="EMBL" id="JBHLVZ010000094">
    <property type="protein sequence ID" value="MFC0389156.1"/>
    <property type="molecule type" value="Genomic_DNA"/>
</dbReference>
<feature type="domain" description="Restriction endonuclease type IV Mrr" evidence="2">
    <location>
        <begin position="187"/>
        <end position="290"/>
    </location>
</feature>
<name>A0ABV6J088_9PROT</name>
<dbReference type="InterPro" id="IPR011335">
    <property type="entry name" value="Restrct_endonuc-II-like"/>
</dbReference>
<evidence type="ECO:0000259" key="2">
    <source>
        <dbReference type="Pfam" id="PF04471"/>
    </source>
</evidence>
<dbReference type="Gene3D" id="3.40.1350.10">
    <property type="match status" value="1"/>
</dbReference>
<gene>
    <name evidence="3" type="ORF">ACFFIC_26925</name>
</gene>
<keyword evidence="1" id="KW-1133">Transmembrane helix</keyword>
<dbReference type="InterPro" id="IPR052906">
    <property type="entry name" value="Type_IV_Methyl-Rstrct_Enzyme"/>
</dbReference>
<evidence type="ECO:0000256" key="1">
    <source>
        <dbReference type="SAM" id="Phobius"/>
    </source>
</evidence>
<dbReference type="PANTHER" id="PTHR30015:SF7">
    <property type="entry name" value="TYPE IV METHYL-DIRECTED RESTRICTION ENZYME ECOKMRR"/>
    <property type="match status" value="1"/>
</dbReference>
<feature type="transmembrane region" description="Helical" evidence="1">
    <location>
        <begin position="49"/>
        <end position="67"/>
    </location>
</feature>
<evidence type="ECO:0000313" key="4">
    <source>
        <dbReference type="Proteomes" id="UP001589789"/>
    </source>
</evidence>
<proteinExistence type="predicted"/>
<keyword evidence="1" id="KW-0472">Membrane</keyword>
<evidence type="ECO:0000313" key="3">
    <source>
        <dbReference type="EMBL" id="MFC0389156.1"/>
    </source>
</evidence>